<dbReference type="Gene3D" id="3.40.50.1110">
    <property type="entry name" value="SGNH hydrolase"/>
    <property type="match status" value="1"/>
</dbReference>
<name>A0AAN4R202_9PROT</name>
<dbReference type="InterPro" id="IPR036514">
    <property type="entry name" value="SGNH_hydro_sf"/>
</dbReference>
<dbReference type="GO" id="GO:0016788">
    <property type="term" value="F:hydrolase activity, acting on ester bonds"/>
    <property type="evidence" value="ECO:0007669"/>
    <property type="project" value="UniProtKB-ARBA"/>
</dbReference>
<dbReference type="GeneID" id="78225194"/>
<dbReference type="RefSeq" id="WP_062163686.1">
    <property type="nucleotide sequence ID" value="NZ_AP014690.1"/>
</dbReference>
<evidence type="ECO:0000313" key="2">
    <source>
        <dbReference type="Proteomes" id="UP000321287"/>
    </source>
</evidence>
<protein>
    <submittedName>
        <fullName evidence="1">Uncharacterized protein</fullName>
    </submittedName>
</protein>
<dbReference type="KEGG" id="abg:Asbog_00082"/>
<dbReference type="SUPFAM" id="SSF52266">
    <property type="entry name" value="SGNH hydrolase"/>
    <property type="match status" value="1"/>
</dbReference>
<gene>
    <name evidence="1" type="ORF">ABO01nite_07550</name>
</gene>
<dbReference type="EMBL" id="BJVS01000002">
    <property type="protein sequence ID" value="GEL52748.1"/>
    <property type="molecule type" value="Genomic_DNA"/>
</dbReference>
<organism evidence="1 2">
    <name type="scientific">Asaia bogorensis NBRC 16594</name>
    <dbReference type="NCBI Taxonomy" id="1231624"/>
    <lineage>
        <taxon>Bacteria</taxon>
        <taxon>Pseudomonadati</taxon>
        <taxon>Pseudomonadota</taxon>
        <taxon>Alphaproteobacteria</taxon>
        <taxon>Acetobacterales</taxon>
        <taxon>Acetobacteraceae</taxon>
        <taxon>Asaia</taxon>
    </lineage>
</organism>
<evidence type="ECO:0000313" key="1">
    <source>
        <dbReference type="EMBL" id="GEL52748.1"/>
    </source>
</evidence>
<keyword evidence="2" id="KW-1185">Reference proteome</keyword>
<proteinExistence type="predicted"/>
<dbReference type="Proteomes" id="UP000321287">
    <property type="component" value="Unassembled WGS sequence"/>
</dbReference>
<dbReference type="AlphaFoldDB" id="A0AAN4R202"/>
<comment type="caution">
    <text evidence="1">The sequence shown here is derived from an EMBL/GenBank/DDBJ whole genome shotgun (WGS) entry which is preliminary data.</text>
</comment>
<reference evidence="1 2" key="1">
    <citation type="submission" date="2019-07" db="EMBL/GenBank/DDBJ databases">
        <title>Whole genome shotgun sequence of Asaia bogorensis NBRC 16594.</title>
        <authorList>
            <person name="Hosoyama A."/>
            <person name="Uohara A."/>
            <person name="Ohji S."/>
            <person name="Ichikawa N."/>
        </authorList>
    </citation>
    <scope>NUCLEOTIDE SEQUENCE [LARGE SCALE GENOMIC DNA]</scope>
    <source>
        <strain evidence="1 2">NBRC 16594</strain>
    </source>
</reference>
<accession>A0AAN4R202</accession>
<sequence length="410" mass="43407">MMIGSNVRNASGPGQYSYQADYSVPTSFETMRLILVNTALSPQKLEGIIVAPSLSITDMTNPEGGAWTVVTVAGSRTPILAAATNPSLPSYTLSDEINLHSLPRSDGKTGSLVFTRVVTAQDAYSVAYLVGSAPNGSINIQTFKSAFPSETAEWGFAKGDFVNSNRLAMRPDNTTRDMALFYVGGVVYGSHTKSRTLMGVGDSLTQGFATATGYDGFGRVAASVLTTAGHPTSYVDASWAGQTTGEFLARAYTLLGAGIRPDYITIPIDSPNDYDERSGQLSGRSGAQTPMMQHISAFALAGYARSLGVFPIMIPPLPLGMKGQWDAPERFDPKGFTPRSAGPKNVWFNAPALICSCEPAASMIPEIPVDQLAHDSAHYSDALQQRLGKALAALIAYLDANKSGTVSGVH</sequence>